<dbReference type="AlphaFoldDB" id="V6SRC6"/>
<dbReference type="STRING" id="1341181.FLJC2902T_13260"/>
<name>V6SRC6_9FLAO</name>
<dbReference type="PATRIC" id="fig|1341181.4.peg.1306"/>
<evidence type="ECO:0000313" key="2">
    <source>
        <dbReference type="Proteomes" id="UP000018004"/>
    </source>
</evidence>
<sequence length="50" mass="6006">MQSLLKANCNYIKGLATFKKTCENKGWVFKCFEFPAKIKKQPYRKIFWTK</sequence>
<comment type="caution">
    <text evidence="1">The sequence shown here is derived from an EMBL/GenBank/DDBJ whole genome shotgun (WGS) entry which is preliminary data.</text>
</comment>
<organism evidence="1 2">
    <name type="scientific">Flavobacterium limnosediminis JC2902</name>
    <dbReference type="NCBI Taxonomy" id="1341181"/>
    <lineage>
        <taxon>Bacteria</taxon>
        <taxon>Pseudomonadati</taxon>
        <taxon>Bacteroidota</taxon>
        <taxon>Flavobacteriia</taxon>
        <taxon>Flavobacteriales</taxon>
        <taxon>Flavobacteriaceae</taxon>
        <taxon>Flavobacterium</taxon>
    </lineage>
</organism>
<dbReference type="Proteomes" id="UP000018004">
    <property type="component" value="Unassembled WGS sequence"/>
</dbReference>
<gene>
    <name evidence="1" type="ORF">FLJC2902T_13260</name>
</gene>
<keyword evidence="2" id="KW-1185">Reference proteome</keyword>
<evidence type="ECO:0000313" key="1">
    <source>
        <dbReference type="EMBL" id="ESU28732.1"/>
    </source>
</evidence>
<reference evidence="1 2" key="1">
    <citation type="submission" date="2013-08" db="EMBL/GenBank/DDBJ databases">
        <title>Flavobacterium limnosediminis JC2902 genome sequencing.</title>
        <authorList>
            <person name="Lee K."/>
            <person name="Yi H."/>
            <person name="Park S."/>
            <person name="Chun J."/>
        </authorList>
    </citation>
    <scope>NUCLEOTIDE SEQUENCE [LARGE SCALE GENOMIC DNA]</scope>
    <source>
        <strain evidence="1 2">JC2902</strain>
    </source>
</reference>
<protein>
    <submittedName>
        <fullName evidence="1">Uncharacterized protein</fullName>
    </submittedName>
</protein>
<accession>V6SRC6</accession>
<proteinExistence type="predicted"/>
<dbReference type="EMBL" id="AVGG01000005">
    <property type="protein sequence ID" value="ESU28732.1"/>
    <property type="molecule type" value="Genomic_DNA"/>
</dbReference>